<sequence length="303" mass="33973">MQLRTTPLAERFGVIVEDSDLSATDAAGYAAIRAAFEEHSVLLFRGQEIDDEAHLRLARMFGPVEDRLSDERKKGEAYKVPEVSNILEDGSVTSESDLHTLNLKANMLWHCDSTFLPVPALTNILIGRVVTETGGETQLASARAGWADMPEKLRAKIRDKGLWHRYAHSRAKISPELAKLPMFHKWPDQLWRAVWTNPVNGREALYIASHAFRVEGMDQGPGATLIDELASFVTRPAYVYSHKWRAGDVLIWDQRAVLHRATPWDYARPRRLSSLCVSTGPQDGLDAMRLTVEDHPVPRSGVS</sequence>
<keyword evidence="5" id="KW-0408">Iron</keyword>
<dbReference type="Gene3D" id="3.60.130.10">
    <property type="entry name" value="Clavaminate synthase-like"/>
    <property type="match status" value="1"/>
</dbReference>
<keyword evidence="2" id="KW-0479">Metal-binding</keyword>
<dbReference type="InterPro" id="IPR051178">
    <property type="entry name" value="TfdA_dioxygenase"/>
</dbReference>
<dbReference type="PANTHER" id="PTHR43779:SF3">
    <property type="entry name" value="(3R)-3-[(CARBOXYMETHYL)AMINO]FATTY ACID OXYGENASE_DECARBOXYLASE"/>
    <property type="match status" value="1"/>
</dbReference>
<keyword evidence="8" id="KW-1185">Reference proteome</keyword>
<dbReference type="Pfam" id="PF02668">
    <property type="entry name" value="TauD"/>
    <property type="match status" value="1"/>
</dbReference>
<gene>
    <name evidence="7" type="ORF">G3256_16575</name>
</gene>
<dbReference type="GO" id="GO:0046872">
    <property type="term" value="F:metal ion binding"/>
    <property type="evidence" value="ECO:0007669"/>
    <property type="project" value="UniProtKB-KW"/>
</dbReference>
<evidence type="ECO:0000259" key="6">
    <source>
        <dbReference type="Pfam" id="PF02668"/>
    </source>
</evidence>
<protein>
    <submittedName>
        <fullName evidence="7">TauD/TfdA family dioxygenase</fullName>
    </submittedName>
</protein>
<evidence type="ECO:0000256" key="2">
    <source>
        <dbReference type="ARBA" id="ARBA00022723"/>
    </source>
</evidence>
<dbReference type="InterPro" id="IPR003819">
    <property type="entry name" value="TauD/TfdA-like"/>
</dbReference>
<evidence type="ECO:0000256" key="3">
    <source>
        <dbReference type="ARBA" id="ARBA00022964"/>
    </source>
</evidence>
<evidence type="ECO:0000256" key="1">
    <source>
        <dbReference type="ARBA" id="ARBA00005896"/>
    </source>
</evidence>
<evidence type="ECO:0000313" key="8">
    <source>
        <dbReference type="Proteomes" id="UP000503308"/>
    </source>
</evidence>
<dbReference type="KEGG" id="rpon:G3256_16575"/>
<dbReference type="AlphaFoldDB" id="A0A858SWL7"/>
<name>A0A858SWL7_9RHOB</name>
<comment type="similarity">
    <text evidence="1">Belongs to the TfdA dioxygenase family.</text>
</comment>
<evidence type="ECO:0000313" key="7">
    <source>
        <dbReference type="EMBL" id="QJF52670.1"/>
    </source>
</evidence>
<organism evidence="7 8">
    <name type="scientific">Roseobacter ponti</name>
    <dbReference type="NCBI Taxonomy" id="1891787"/>
    <lineage>
        <taxon>Bacteria</taxon>
        <taxon>Pseudomonadati</taxon>
        <taxon>Pseudomonadota</taxon>
        <taxon>Alphaproteobacteria</taxon>
        <taxon>Rhodobacterales</taxon>
        <taxon>Roseobacteraceae</taxon>
        <taxon>Roseobacter</taxon>
    </lineage>
</organism>
<dbReference type="InterPro" id="IPR042098">
    <property type="entry name" value="TauD-like_sf"/>
</dbReference>
<dbReference type="GO" id="GO:0016706">
    <property type="term" value="F:2-oxoglutarate-dependent dioxygenase activity"/>
    <property type="evidence" value="ECO:0007669"/>
    <property type="project" value="UniProtKB-ARBA"/>
</dbReference>
<keyword evidence="3 7" id="KW-0223">Dioxygenase</keyword>
<feature type="domain" description="TauD/TfdA-like" evidence="6">
    <location>
        <begin position="5"/>
        <end position="272"/>
    </location>
</feature>
<evidence type="ECO:0000256" key="5">
    <source>
        <dbReference type="ARBA" id="ARBA00023004"/>
    </source>
</evidence>
<dbReference type="Proteomes" id="UP000503308">
    <property type="component" value="Chromosome"/>
</dbReference>
<dbReference type="RefSeq" id="WP_169641890.1">
    <property type="nucleotide sequence ID" value="NZ_CP048788.1"/>
</dbReference>
<dbReference type="PANTHER" id="PTHR43779">
    <property type="entry name" value="DIOXYGENASE RV0097-RELATED"/>
    <property type="match status" value="1"/>
</dbReference>
<dbReference type="SUPFAM" id="SSF51197">
    <property type="entry name" value="Clavaminate synthase-like"/>
    <property type="match status" value="1"/>
</dbReference>
<keyword evidence="4" id="KW-0560">Oxidoreductase</keyword>
<dbReference type="EMBL" id="CP048788">
    <property type="protein sequence ID" value="QJF52670.1"/>
    <property type="molecule type" value="Genomic_DNA"/>
</dbReference>
<reference evidence="7 8" key="1">
    <citation type="submission" date="2020-02" db="EMBL/GenBank/DDBJ databases">
        <title>Genome sequence of Roseobacter ponti.</title>
        <authorList>
            <person name="Hollensteiner J."/>
            <person name="Schneider D."/>
            <person name="Poehlein A."/>
            <person name="Daniel R."/>
        </authorList>
    </citation>
    <scope>NUCLEOTIDE SEQUENCE [LARGE SCALE GENOMIC DNA]</scope>
    <source>
        <strain evidence="7 8">DSM 106830</strain>
    </source>
</reference>
<evidence type="ECO:0000256" key="4">
    <source>
        <dbReference type="ARBA" id="ARBA00023002"/>
    </source>
</evidence>
<proteinExistence type="inferred from homology"/>
<accession>A0A858SWL7</accession>